<reference evidence="4 5" key="1">
    <citation type="submission" date="2023-07" db="EMBL/GenBank/DDBJ databases">
        <title>Novel species of Thermanaerothrix with wide hydrolytic capabilities.</title>
        <authorList>
            <person name="Zayulina K.S."/>
            <person name="Podosokorskaya O.A."/>
            <person name="Elcheninov A.G."/>
        </authorList>
    </citation>
    <scope>NUCLEOTIDE SEQUENCE [LARGE SCALE GENOMIC DNA]</scope>
    <source>
        <strain evidence="4 5">4228-RoL</strain>
    </source>
</reference>
<evidence type="ECO:0000313" key="4">
    <source>
        <dbReference type="EMBL" id="MDT8899163.1"/>
    </source>
</evidence>
<keyword evidence="5" id="KW-1185">Reference proteome</keyword>
<evidence type="ECO:0000256" key="2">
    <source>
        <dbReference type="ARBA" id="ARBA00025265"/>
    </source>
</evidence>
<evidence type="ECO:0000256" key="1">
    <source>
        <dbReference type="ARBA" id="ARBA00008168"/>
    </source>
</evidence>
<comment type="function">
    <text evidence="2 3">Prevents the cell division inhibition by proteins MinC and MinD at internal division sites while permitting inhibition at polar sites. This ensures cell division at the proper site by restricting the formation of a division septum at the midpoint of the long axis of the cell.</text>
</comment>
<keyword evidence="3" id="KW-0131">Cell cycle</keyword>
<proteinExistence type="inferred from homology"/>
<dbReference type="Gene3D" id="3.30.1070.10">
    <property type="entry name" value="Cell division topological specificity factor MinE"/>
    <property type="match status" value="1"/>
</dbReference>
<dbReference type="SUPFAM" id="SSF55229">
    <property type="entry name" value="Cell division protein MinE topological specificity domain"/>
    <property type="match status" value="1"/>
</dbReference>
<dbReference type="InterPro" id="IPR005527">
    <property type="entry name" value="MinE"/>
</dbReference>
<dbReference type="Pfam" id="PF03776">
    <property type="entry name" value="MinE"/>
    <property type="match status" value="1"/>
</dbReference>
<comment type="caution">
    <text evidence="4">The sequence shown here is derived from an EMBL/GenBank/DDBJ whole genome shotgun (WGS) entry which is preliminary data.</text>
</comment>
<dbReference type="RefSeq" id="WP_315625848.1">
    <property type="nucleotide sequence ID" value="NZ_JAUHMF010000002.1"/>
</dbReference>
<dbReference type="GO" id="GO:0051301">
    <property type="term" value="P:cell division"/>
    <property type="evidence" value="ECO:0007669"/>
    <property type="project" value="UniProtKB-KW"/>
</dbReference>
<evidence type="ECO:0000313" key="5">
    <source>
        <dbReference type="Proteomes" id="UP001254165"/>
    </source>
</evidence>
<dbReference type="NCBIfam" id="NF001422">
    <property type="entry name" value="PRK00296.1"/>
    <property type="match status" value="1"/>
</dbReference>
<dbReference type="Proteomes" id="UP001254165">
    <property type="component" value="Unassembled WGS sequence"/>
</dbReference>
<dbReference type="EMBL" id="JAUHMF010000002">
    <property type="protein sequence ID" value="MDT8899163.1"/>
    <property type="molecule type" value="Genomic_DNA"/>
</dbReference>
<dbReference type="InterPro" id="IPR036707">
    <property type="entry name" value="MinE_sf"/>
</dbReference>
<dbReference type="HAMAP" id="MF_00262">
    <property type="entry name" value="MinE"/>
    <property type="match status" value="1"/>
</dbReference>
<comment type="similarity">
    <text evidence="1 3">Belongs to the MinE family.</text>
</comment>
<evidence type="ECO:0000256" key="3">
    <source>
        <dbReference type="HAMAP-Rule" id="MF_00262"/>
    </source>
</evidence>
<accession>A0ABU3NSH7</accession>
<organism evidence="4 5">
    <name type="scientific">Thermanaerothrix solaris</name>
    <dbReference type="NCBI Taxonomy" id="3058434"/>
    <lineage>
        <taxon>Bacteria</taxon>
        <taxon>Bacillati</taxon>
        <taxon>Chloroflexota</taxon>
        <taxon>Anaerolineae</taxon>
        <taxon>Anaerolineales</taxon>
        <taxon>Anaerolineaceae</taxon>
        <taxon>Thermanaerothrix</taxon>
    </lineage>
</organism>
<dbReference type="NCBIfam" id="TIGR01215">
    <property type="entry name" value="minE"/>
    <property type="match status" value="1"/>
</dbReference>
<protein>
    <recommendedName>
        <fullName evidence="3">Cell division topological specificity factor</fullName>
    </recommendedName>
</protein>
<name>A0ABU3NSH7_9CHLR</name>
<keyword evidence="3 4" id="KW-0132">Cell division</keyword>
<sequence>MSNWLEQLLGKKSKSADQAKERLKLVLIHDRTDLSPAVLESLKNELLAVISRHVEIDPGAVVINLTQDGREQRLVADIPLRPARRPRSG</sequence>
<gene>
    <name evidence="3 4" type="primary">minE</name>
    <name evidence="4" type="ORF">QYE77_12910</name>
</gene>